<organism evidence="1">
    <name type="scientific">Pseudogymnoascus destructans</name>
    <dbReference type="NCBI Taxonomy" id="655981"/>
    <lineage>
        <taxon>Eukaryota</taxon>
        <taxon>Fungi</taxon>
        <taxon>Dikarya</taxon>
        <taxon>Ascomycota</taxon>
        <taxon>Pezizomycotina</taxon>
        <taxon>Leotiomycetes</taxon>
        <taxon>Thelebolales</taxon>
        <taxon>Thelebolaceae</taxon>
        <taxon>Pseudogymnoascus</taxon>
    </lineage>
</organism>
<dbReference type="eggNOG" id="KOG0351">
    <property type="taxonomic scope" value="Eukaryota"/>
</dbReference>
<evidence type="ECO:0000313" key="1">
    <source>
        <dbReference type="EMBL" id="OAF54220.1"/>
    </source>
</evidence>
<sequence>MLEVAVPCEAWPELRLKSKAEVDSVADRIHELRRKHLCEGSFSPTSSILTQLAMGKKFNKTHQSPSNIHWSDDEKVINYLGQPVVLDKVKAMCHALIVELQALMGVLTFGCDVKAIDLDRIMDSMAWSQSFRQQDFSFVEHVQNQDQVGVGYRYLLERAQRGGGGWRLLRNNRATQAAEWFRPQVEKYLIKEGQFLRKLMVCMHVTGGQPGRGPELGSVKVSNSVYSARNIYVVNGRMCFLTMYDKARKRRGNTEYIVRCLPDEVGQVLAQYLVYVRPFARALDQRESEYLFGDRRGPWAGEELSRALASASKVHVGVRLTVSAWRHVAIGIATRHLMRASKTWEKEHEEAEDGEDFAEGDDDEELELDTFRHIMVRQSGHGRRVAQAHYAASMAWHGLWELGGGGIPKVKARHRREASQQLTMRPVKRERMGGPAPSLVGLQRIYHNINAKPRSEGQAAALELVHHPSPIQPLIIVLPTSSGKSALFFSVAAMTRQQTPWEAAGLDCEEWVDEQSGHELRQLIVVSADRAVQGEFLHYAKGLEIEGRLAHVFFDECHVAYTDTSYRERLRELWMLRYLNCPFTGLTATLMVQLEDVLKERLDSKDEAPSDIAVKHVQQVTLGRGKRGSYTCGVMTRTIRGRFTAMGEREGGWIVATGALGTGINIEGIMMIVHVGRVWVDELRAAVWAWRARWGGE</sequence>
<dbReference type="AlphaFoldDB" id="A0A176ZY42"/>
<dbReference type="Gene3D" id="3.40.50.300">
    <property type="entry name" value="P-loop containing nucleotide triphosphate hydrolases"/>
    <property type="match status" value="1"/>
</dbReference>
<dbReference type="OrthoDB" id="3435177at2759"/>
<proteinExistence type="predicted"/>
<reference evidence="1" key="1">
    <citation type="submission" date="2016-03" db="EMBL/GenBank/DDBJ databases">
        <title>Updated assembly of Pseudogymnoascus destructans, the fungus causing white-nose syndrome of bats.</title>
        <authorList>
            <person name="Palmer J.M."/>
            <person name="Drees K.P."/>
            <person name="Foster J.T."/>
            <person name="Lindner D.L."/>
        </authorList>
    </citation>
    <scope>NUCLEOTIDE SEQUENCE [LARGE SCALE GENOMIC DNA]</scope>
    <source>
        <strain evidence="1">20631-21</strain>
    </source>
</reference>
<dbReference type="EMBL" id="KV441441">
    <property type="protein sequence ID" value="OAF54220.1"/>
    <property type="molecule type" value="Genomic_DNA"/>
</dbReference>
<evidence type="ECO:0008006" key="2">
    <source>
        <dbReference type="Google" id="ProtNLM"/>
    </source>
</evidence>
<dbReference type="RefSeq" id="XP_024319527.1">
    <property type="nucleotide sequence ID" value="XM_024472957.1"/>
</dbReference>
<dbReference type="InterPro" id="IPR027417">
    <property type="entry name" value="P-loop_NTPase"/>
</dbReference>
<gene>
    <name evidence="1" type="ORF">VC83_09544</name>
</gene>
<dbReference type="VEuPathDB" id="FungiDB:GMDG_08616"/>
<dbReference type="SUPFAM" id="SSF52540">
    <property type="entry name" value="P-loop containing nucleoside triphosphate hydrolases"/>
    <property type="match status" value="1"/>
</dbReference>
<protein>
    <recommendedName>
        <fullName evidence="2">Helicase ATP-binding domain-containing protein</fullName>
    </recommendedName>
</protein>
<dbReference type="Proteomes" id="UP000077154">
    <property type="component" value="Unassembled WGS sequence"/>
</dbReference>
<name>A0A176ZY42_9PEZI</name>
<accession>A0A176ZY42</accession>
<dbReference type="GeneID" id="36292574"/>